<proteinExistence type="predicted"/>
<sequence length="163" mass="18121">MSARQLREYIISHRQNTREPTYFTRKCLQNIAGRLQPGIRVGFARLPGAASGAAAGQQRGSDDLPPFPDFQPISDKLLRDFKIDHLHDGTAVVLRRRGSAPAFTWHYIVPADDLHPFLLSLALGGLGINRLFHKGYNQWRVRLSDNPDGTPRFSDDGGAGFGK</sequence>
<dbReference type="Proteomes" id="UP001205105">
    <property type="component" value="Unassembled WGS sequence"/>
</dbReference>
<protein>
    <submittedName>
        <fullName evidence="1">Uncharacterized protein</fullName>
    </submittedName>
</protein>
<name>A0AAD5DKK8_9CHLO</name>
<accession>A0AAD5DKK8</accession>
<comment type="caution">
    <text evidence="1">The sequence shown here is derived from an EMBL/GenBank/DDBJ whole genome shotgun (WGS) entry which is preliminary data.</text>
</comment>
<dbReference type="AlphaFoldDB" id="A0AAD5DKK8"/>
<reference evidence="1" key="1">
    <citation type="submission" date="2020-11" db="EMBL/GenBank/DDBJ databases">
        <title>Chlorella ohadii genome sequencing and assembly.</title>
        <authorList>
            <person name="Murik O."/>
            <person name="Treves H."/>
            <person name="Kedem I."/>
            <person name="Shotland Y."/>
            <person name="Kaplan A."/>
        </authorList>
    </citation>
    <scope>NUCLEOTIDE SEQUENCE</scope>
    <source>
        <strain evidence="1">1</strain>
    </source>
</reference>
<feature type="non-terminal residue" evidence="1">
    <location>
        <position position="163"/>
    </location>
</feature>
<gene>
    <name evidence="1" type="ORF">COHA_007587</name>
</gene>
<evidence type="ECO:0000313" key="2">
    <source>
        <dbReference type="Proteomes" id="UP001205105"/>
    </source>
</evidence>
<keyword evidence="2" id="KW-1185">Reference proteome</keyword>
<evidence type="ECO:0000313" key="1">
    <source>
        <dbReference type="EMBL" id="KAI7838661.1"/>
    </source>
</evidence>
<dbReference type="EMBL" id="JADXDR010000120">
    <property type="protein sequence ID" value="KAI7838661.1"/>
    <property type="molecule type" value="Genomic_DNA"/>
</dbReference>
<organism evidence="1 2">
    <name type="scientific">Chlorella ohadii</name>
    <dbReference type="NCBI Taxonomy" id="2649997"/>
    <lineage>
        <taxon>Eukaryota</taxon>
        <taxon>Viridiplantae</taxon>
        <taxon>Chlorophyta</taxon>
        <taxon>core chlorophytes</taxon>
        <taxon>Trebouxiophyceae</taxon>
        <taxon>Chlorellales</taxon>
        <taxon>Chlorellaceae</taxon>
        <taxon>Chlorella clade</taxon>
        <taxon>Chlorella</taxon>
    </lineage>
</organism>